<proteinExistence type="predicted"/>
<protein>
    <recommendedName>
        <fullName evidence="2">DUF58 domain-containing protein</fullName>
    </recommendedName>
</protein>
<keyword evidence="1" id="KW-0472">Membrane</keyword>
<evidence type="ECO:0000256" key="1">
    <source>
        <dbReference type="SAM" id="Phobius"/>
    </source>
</evidence>
<feature type="transmembrane region" description="Helical" evidence="1">
    <location>
        <begin position="36"/>
        <end position="56"/>
    </location>
</feature>
<dbReference type="EMBL" id="MTLA01000445">
    <property type="protein sequence ID" value="OOP65820.1"/>
    <property type="molecule type" value="Genomic_DNA"/>
</dbReference>
<comment type="caution">
    <text evidence="3">The sequence shown here is derived from an EMBL/GenBank/DDBJ whole genome shotgun (WGS) entry which is preliminary data.</text>
</comment>
<reference evidence="3 4" key="1">
    <citation type="submission" date="2017-01" db="EMBL/GenBank/DDBJ databases">
        <title>Draft genome sequence of Bacillus oleronius.</title>
        <authorList>
            <person name="Allam M."/>
        </authorList>
    </citation>
    <scope>NUCLEOTIDE SEQUENCE [LARGE SCALE GENOMIC DNA]</scope>
    <source>
        <strain evidence="3 4">DSM 9356</strain>
    </source>
</reference>
<feature type="transmembrane region" description="Helical" evidence="1">
    <location>
        <begin position="12"/>
        <end position="30"/>
    </location>
</feature>
<dbReference type="RefSeq" id="WP_078111413.1">
    <property type="nucleotide sequence ID" value="NZ_CP065424.1"/>
</dbReference>
<dbReference type="Pfam" id="PF01882">
    <property type="entry name" value="DUF58"/>
    <property type="match status" value="1"/>
</dbReference>
<accession>A0A8E2I4B4</accession>
<evidence type="ECO:0000313" key="3">
    <source>
        <dbReference type="EMBL" id="OOP65820.1"/>
    </source>
</evidence>
<dbReference type="PANTHER" id="PTHR34351">
    <property type="entry name" value="SLR1927 PROTEIN-RELATED"/>
    <property type="match status" value="1"/>
</dbReference>
<dbReference type="Proteomes" id="UP000189761">
    <property type="component" value="Unassembled WGS sequence"/>
</dbReference>
<dbReference type="InterPro" id="IPR002881">
    <property type="entry name" value="DUF58"/>
</dbReference>
<keyword evidence="4" id="KW-1185">Reference proteome</keyword>
<sequence length="397" mass="45806">MEWRKEVIINRNLNFARSTLIILIILTFLFGDKWLLFILLTAVILLFIHHAYISVLGRDLHLENDKEITRMNIDDEGAWLFTFKNKGVPIVKGSLNIAFDDCIEPTTYPYVKNRSFLEISIPFKAWTNEQVEVRVPFSAVKRGISHIYKFEIKVNHLFGSGAIILNYNGIIKKKKLVYPNRKIVQSLKEPSVLFHGYQDVRNSLFFDPLQPVGTREYIKGDSFQHIHWKATARMQQLQTKVFPHSGARHWLLILNISEGHSINRDLEELISYTAFLIEHAVKENIPFAVAINIRTHSDIPYFYLSEGEGRIQRQKAFEILSMLSIHSFPFPPHLMLKDIEKRGSSVPIIIYIGNQNTASNNVLLSLKMKKSTIFELENANGQGVMKEWSQVPCKRSG</sequence>
<keyword evidence="1" id="KW-0812">Transmembrane</keyword>
<feature type="domain" description="DUF58" evidence="2">
    <location>
        <begin position="214"/>
        <end position="280"/>
    </location>
</feature>
<evidence type="ECO:0000259" key="2">
    <source>
        <dbReference type="Pfam" id="PF01882"/>
    </source>
</evidence>
<organism evidence="3 4">
    <name type="scientific">Heyndrickxia oleronia</name>
    <dbReference type="NCBI Taxonomy" id="38875"/>
    <lineage>
        <taxon>Bacteria</taxon>
        <taxon>Bacillati</taxon>
        <taxon>Bacillota</taxon>
        <taxon>Bacilli</taxon>
        <taxon>Bacillales</taxon>
        <taxon>Bacillaceae</taxon>
        <taxon>Heyndrickxia</taxon>
    </lineage>
</organism>
<gene>
    <name evidence="3" type="ORF">BWZ43_24235</name>
</gene>
<keyword evidence="1" id="KW-1133">Transmembrane helix</keyword>
<evidence type="ECO:0000313" key="4">
    <source>
        <dbReference type="Proteomes" id="UP000189761"/>
    </source>
</evidence>
<dbReference type="PANTHER" id="PTHR34351:SF2">
    <property type="entry name" value="DUF58 DOMAIN-CONTAINING PROTEIN"/>
    <property type="match status" value="1"/>
</dbReference>
<name>A0A8E2I4B4_9BACI</name>
<dbReference type="AlphaFoldDB" id="A0A8E2I4B4"/>